<dbReference type="Proteomes" id="UP000318288">
    <property type="component" value="Unassembled WGS sequence"/>
</dbReference>
<evidence type="ECO:0000313" key="1">
    <source>
        <dbReference type="EMBL" id="TWU60311.1"/>
    </source>
</evidence>
<gene>
    <name evidence="1" type="ORF">Poly51_05860</name>
</gene>
<proteinExistence type="predicted"/>
<dbReference type="EMBL" id="SJPW01000001">
    <property type="protein sequence ID" value="TWU60311.1"/>
    <property type="molecule type" value="Genomic_DNA"/>
</dbReference>
<accession>A0A5C6FFM3</accession>
<reference evidence="1 2" key="1">
    <citation type="submission" date="2019-02" db="EMBL/GenBank/DDBJ databases">
        <title>Deep-cultivation of Planctomycetes and their phenomic and genomic characterization uncovers novel biology.</title>
        <authorList>
            <person name="Wiegand S."/>
            <person name="Jogler M."/>
            <person name="Boedeker C."/>
            <person name="Pinto D."/>
            <person name="Vollmers J."/>
            <person name="Rivas-Marin E."/>
            <person name="Kohn T."/>
            <person name="Peeters S.H."/>
            <person name="Heuer A."/>
            <person name="Rast P."/>
            <person name="Oberbeckmann S."/>
            <person name="Bunk B."/>
            <person name="Jeske O."/>
            <person name="Meyerdierks A."/>
            <person name="Storesund J.E."/>
            <person name="Kallscheuer N."/>
            <person name="Luecker S."/>
            <person name="Lage O.M."/>
            <person name="Pohl T."/>
            <person name="Merkel B.J."/>
            <person name="Hornburger P."/>
            <person name="Mueller R.-W."/>
            <person name="Bruemmer F."/>
            <person name="Labrenz M."/>
            <person name="Spormann A.M."/>
            <person name="Op Den Camp H."/>
            <person name="Overmann J."/>
            <person name="Amann R."/>
            <person name="Jetten M.S.M."/>
            <person name="Mascher T."/>
            <person name="Medema M.H."/>
            <person name="Devos D.P."/>
            <person name="Kaster A.-K."/>
            <person name="Ovreas L."/>
            <person name="Rohde M."/>
            <person name="Galperin M.Y."/>
            <person name="Jogler C."/>
        </authorList>
    </citation>
    <scope>NUCLEOTIDE SEQUENCE [LARGE SCALE GENOMIC DNA]</scope>
    <source>
        <strain evidence="1 2">Poly51</strain>
    </source>
</reference>
<organism evidence="1 2">
    <name type="scientific">Rubripirellula tenax</name>
    <dbReference type="NCBI Taxonomy" id="2528015"/>
    <lineage>
        <taxon>Bacteria</taxon>
        <taxon>Pseudomonadati</taxon>
        <taxon>Planctomycetota</taxon>
        <taxon>Planctomycetia</taxon>
        <taxon>Pirellulales</taxon>
        <taxon>Pirellulaceae</taxon>
        <taxon>Rubripirellula</taxon>
    </lineage>
</organism>
<dbReference type="AlphaFoldDB" id="A0A5C6FFM3"/>
<sequence>MDAEKLREGIIFRIAYVDDPTSTSFSTARDIHFRTDGGVMLYPEAAISLWQRIAALPTAEQMRCHTPHYAIHLNFGAGVFYTAAICFECNNISVSSSGDYSWQTFDGQSEAAQSILAEFKARVPDDDTET</sequence>
<keyword evidence="2" id="KW-1185">Reference proteome</keyword>
<evidence type="ECO:0000313" key="2">
    <source>
        <dbReference type="Proteomes" id="UP000318288"/>
    </source>
</evidence>
<dbReference type="RefSeq" id="WP_186775303.1">
    <property type="nucleotide sequence ID" value="NZ_SJPW01000001.1"/>
</dbReference>
<name>A0A5C6FFM3_9BACT</name>
<protein>
    <submittedName>
        <fullName evidence="1">Uncharacterized protein</fullName>
    </submittedName>
</protein>
<comment type="caution">
    <text evidence="1">The sequence shown here is derived from an EMBL/GenBank/DDBJ whole genome shotgun (WGS) entry which is preliminary data.</text>
</comment>